<accession>A0A5B7FIX9</accession>
<sequence length="158" mass="17013">MVRKGLSWPWLRCPPLRQLLFTSRVIPPILRHVRDLLQVGVVEPTSGPVFTSLLSVPEPGCSVRGYSLAIMESLGFKVNYPLFSSDANPTPTVAGQGVGHCFPKGPVVAEERQQDSSLSFLGLCLEDDDLPPVGSLSGFPKRCSRSLPPKGTTAPQAC</sequence>
<dbReference type="EMBL" id="VSRR010006488">
    <property type="protein sequence ID" value="MPC44908.1"/>
    <property type="molecule type" value="Genomic_DNA"/>
</dbReference>
<comment type="caution">
    <text evidence="1">The sequence shown here is derived from an EMBL/GenBank/DDBJ whole genome shotgun (WGS) entry which is preliminary data.</text>
</comment>
<reference evidence="1 2" key="1">
    <citation type="submission" date="2019-05" db="EMBL/GenBank/DDBJ databases">
        <title>Another draft genome of Portunus trituberculatus and its Hox gene families provides insights of decapod evolution.</title>
        <authorList>
            <person name="Jeong J.-H."/>
            <person name="Song I."/>
            <person name="Kim S."/>
            <person name="Choi T."/>
            <person name="Kim D."/>
            <person name="Ryu S."/>
            <person name="Kim W."/>
        </authorList>
    </citation>
    <scope>NUCLEOTIDE SEQUENCE [LARGE SCALE GENOMIC DNA]</scope>
    <source>
        <tissue evidence="1">Muscle</tissue>
    </source>
</reference>
<dbReference type="AlphaFoldDB" id="A0A5B7FIX9"/>
<protein>
    <submittedName>
        <fullName evidence="1">Uncharacterized protein</fullName>
    </submittedName>
</protein>
<organism evidence="1 2">
    <name type="scientific">Portunus trituberculatus</name>
    <name type="common">Swimming crab</name>
    <name type="synonym">Neptunus trituberculatus</name>
    <dbReference type="NCBI Taxonomy" id="210409"/>
    <lineage>
        <taxon>Eukaryota</taxon>
        <taxon>Metazoa</taxon>
        <taxon>Ecdysozoa</taxon>
        <taxon>Arthropoda</taxon>
        <taxon>Crustacea</taxon>
        <taxon>Multicrustacea</taxon>
        <taxon>Malacostraca</taxon>
        <taxon>Eumalacostraca</taxon>
        <taxon>Eucarida</taxon>
        <taxon>Decapoda</taxon>
        <taxon>Pleocyemata</taxon>
        <taxon>Brachyura</taxon>
        <taxon>Eubrachyura</taxon>
        <taxon>Portunoidea</taxon>
        <taxon>Portunidae</taxon>
        <taxon>Portuninae</taxon>
        <taxon>Portunus</taxon>
    </lineage>
</organism>
<gene>
    <name evidence="1" type="ORF">E2C01_038589</name>
</gene>
<evidence type="ECO:0000313" key="2">
    <source>
        <dbReference type="Proteomes" id="UP000324222"/>
    </source>
</evidence>
<keyword evidence="2" id="KW-1185">Reference proteome</keyword>
<evidence type="ECO:0000313" key="1">
    <source>
        <dbReference type="EMBL" id="MPC44908.1"/>
    </source>
</evidence>
<dbReference type="Proteomes" id="UP000324222">
    <property type="component" value="Unassembled WGS sequence"/>
</dbReference>
<proteinExistence type="predicted"/>
<name>A0A5B7FIX9_PORTR</name>